<name>A0A066WXZ9_COLSU</name>
<dbReference type="AlphaFoldDB" id="A0A066WXZ9"/>
<comment type="caution">
    <text evidence="2">The sequence shown here is derived from an EMBL/GenBank/DDBJ whole genome shotgun (WGS) entry which is preliminary data.</text>
</comment>
<protein>
    <submittedName>
        <fullName evidence="2">Uncharacterized protein</fullName>
    </submittedName>
</protein>
<dbReference type="eggNOG" id="ENOG502REIN">
    <property type="taxonomic scope" value="Eukaryota"/>
</dbReference>
<proteinExistence type="predicted"/>
<feature type="region of interest" description="Disordered" evidence="1">
    <location>
        <begin position="38"/>
        <end position="256"/>
    </location>
</feature>
<keyword evidence="3" id="KW-1185">Reference proteome</keyword>
<sequence length="301" mass="33371">MRSSDSSEGEAHFAAHHLPEKDLFSGIKALIEVARQQHNGQTAGKYPSLAQQADRFVARSKASDTTSTAKQPSPLRNQLLPPLDVHITPVFRQSATPMPVQKNHADTSPGRIYRTPLVSRSNAPSVSDTSVTVRSQSRDKQDNLIHPPSMRSPSWSPLTTPPDSPLASMTDAIDEDVDCRRTSSQPTSPVGRQPHDQTFDSETAVQQQRLNNRPPRTPSPRRSRKSKPRNPQSLAKGQSGRMHTNRGRRQAASARWSPVIPWSPNQKASFHYDLEQRLAAATNGTHIDNGLFKVTLEYFDV</sequence>
<feature type="compositionally biased region" description="Polar residues" evidence="1">
    <location>
        <begin position="63"/>
        <end position="76"/>
    </location>
</feature>
<organism evidence="2 3">
    <name type="scientific">Colletotrichum sublineola</name>
    <name type="common">Sorghum anthracnose fungus</name>
    <dbReference type="NCBI Taxonomy" id="1173701"/>
    <lineage>
        <taxon>Eukaryota</taxon>
        <taxon>Fungi</taxon>
        <taxon>Dikarya</taxon>
        <taxon>Ascomycota</taxon>
        <taxon>Pezizomycotina</taxon>
        <taxon>Sordariomycetes</taxon>
        <taxon>Hypocreomycetidae</taxon>
        <taxon>Glomerellales</taxon>
        <taxon>Glomerellaceae</taxon>
        <taxon>Colletotrichum</taxon>
        <taxon>Colletotrichum graminicola species complex</taxon>
    </lineage>
</organism>
<dbReference type="Proteomes" id="UP000027238">
    <property type="component" value="Unassembled WGS sequence"/>
</dbReference>
<accession>A0A066WXZ9</accession>
<evidence type="ECO:0000313" key="3">
    <source>
        <dbReference type="Proteomes" id="UP000027238"/>
    </source>
</evidence>
<dbReference type="HOGENOM" id="CLU_924426_0_0_1"/>
<evidence type="ECO:0000256" key="1">
    <source>
        <dbReference type="SAM" id="MobiDB-lite"/>
    </source>
</evidence>
<evidence type="ECO:0000313" key="2">
    <source>
        <dbReference type="EMBL" id="KDN61577.1"/>
    </source>
</evidence>
<feature type="compositionally biased region" description="Polar residues" evidence="1">
    <location>
        <begin position="200"/>
        <end position="210"/>
    </location>
</feature>
<feature type="compositionally biased region" description="Basic residues" evidence="1">
    <location>
        <begin position="219"/>
        <end position="228"/>
    </location>
</feature>
<dbReference type="EMBL" id="JMSE01001400">
    <property type="protein sequence ID" value="KDN61577.1"/>
    <property type="molecule type" value="Genomic_DNA"/>
</dbReference>
<dbReference type="OrthoDB" id="4844514at2759"/>
<reference evidence="3" key="1">
    <citation type="journal article" date="2014" name="Genome Announc.">
        <title>Draft genome sequence of Colletotrichum sublineola, a destructive pathogen of cultivated sorghum.</title>
        <authorList>
            <person name="Baroncelli R."/>
            <person name="Sanz-Martin J.M."/>
            <person name="Rech G.E."/>
            <person name="Sukno S.A."/>
            <person name="Thon M.R."/>
        </authorList>
    </citation>
    <scope>NUCLEOTIDE SEQUENCE [LARGE SCALE GENOMIC DNA]</scope>
    <source>
        <strain evidence="3">TX430BB</strain>
    </source>
</reference>
<feature type="compositionally biased region" description="Polar residues" evidence="1">
    <location>
        <begin position="118"/>
        <end position="135"/>
    </location>
</feature>
<gene>
    <name evidence="2" type="ORF">CSUB01_04171</name>
</gene>